<name>I7G3W2_MACFA</name>
<dbReference type="AlphaFoldDB" id="I7G3W2"/>
<sequence length="47" mass="5439">MWFLLSTLPKKLKIPVTKNLKNGMKEQKFLILLPSNQKTGMKVNLPK</sequence>
<dbReference type="EMBL" id="AB171336">
    <property type="protein sequence ID" value="BAE88399.1"/>
    <property type="molecule type" value="mRNA"/>
</dbReference>
<evidence type="ECO:0000313" key="1">
    <source>
        <dbReference type="EMBL" id="BAE88399.1"/>
    </source>
</evidence>
<proteinExistence type="evidence at transcript level"/>
<accession>I7G3W2</accession>
<reference evidence="1" key="1">
    <citation type="journal article" date="2007" name="PLoS Biol.">
        <title>Rate of evolution in brain-expressed genes in humans and other primates.</title>
        <authorList>
            <person name="Wang H.-Y."/>
            <person name="Chien H.-C."/>
            <person name="Osada N."/>
            <person name="Hashimoto K."/>
            <person name="Sugano S."/>
            <person name="Gojobori T."/>
            <person name="Chou C.-K."/>
            <person name="Tsai S.-F."/>
            <person name="Wu C.-I."/>
            <person name="Shen C.-K.J."/>
        </authorList>
    </citation>
    <scope>NUCLEOTIDE SEQUENCE</scope>
</reference>
<protein>
    <submittedName>
        <fullName evidence="1">Macaca fascicularis brain cDNA clone: QorA-14223, similar to human calmegin (CLGN), mRNA, RefSeq: NM_004362.1</fullName>
    </submittedName>
</protein>
<organism evidence="1">
    <name type="scientific">Macaca fascicularis</name>
    <name type="common">Crab-eating macaque</name>
    <name type="synonym">Cynomolgus monkey</name>
    <dbReference type="NCBI Taxonomy" id="9541"/>
    <lineage>
        <taxon>Eukaryota</taxon>
        <taxon>Metazoa</taxon>
        <taxon>Chordata</taxon>
        <taxon>Craniata</taxon>
        <taxon>Vertebrata</taxon>
        <taxon>Euteleostomi</taxon>
        <taxon>Mammalia</taxon>
        <taxon>Eutheria</taxon>
        <taxon>Euarchontoglires</taxon>
        <taxon>Primates</taxon>
        <taxon>Haplorrhini</taxon>
        <taxon>Catarrhini</taxon>
        <taxon>Cercopithecidae</taxon>
        <taxon>Cercopithecinae</taxon>
        <taxon>Macaca</taxon>
    </lineage>
</organism>